<keyword evidence="2" id="KW-1185">Reference proteome</keyword>
<reference evidence="1 2" key="1">
    <citation type="submission" date="2021-06" db="EMBL/GenBank/DDBJ databases">
        <authorList>
            <person name="Palmer J.M."/>
        </authorList>
    </citation>
    <scope>NUCLEOTIDE SEQUENCE [LARGE SCALE GENOMIC DNA]</scope>
    <source>
        <strain evidence="1 2">XC_2019</strain>
        <tissue evidence="1">Muscle</tissue>
    </source>
</reference>
<protein>
    <submittedName>
        <fullName evidence="1">Protein unc-79</fullName>
    </submittedName>
</protein>
<dbReference type="Proteomes" id="UP001434883">
    <property type="component" value="Unassembled WGS sequence"/>
</dbReference>
<dbReference type="PANTHER" id="PTHR21696:SF2">
    <property type="entry name" value="PROTEIN UNC-79 HOMOLOG"/>
    <property type="match status" value="1"/>
</dbReference>
<evidence type="ECO:0000313" key="1">
    <source>
        <dbReference type="EMBL" id="MEQ2213998.1"/>
    </source>
</evidence>
<dbReference type="PANTHER" id="PTHR21696">
    <property type="entry name" value="PROTEIN UNC-79 HOMOLOG"/>
    <property type="match status" value="1"/>
</dbReference>
<dbReference type="InterPro" id="IPR024855">
    <property type="entry name" value="UNC79"/>
</dbReference>
<evidence type="ECO:0000313" key="2">
    <source>
        <dbReference type="Proteomes" id="UP001434883"/>
    </source>
</evidence>
<name>A0ABV0S2P3_9TELE</name>
<organism evidence="1 2">
    <name type="scientific">Xenoophorus captivus</name>
    <dbReference type="NCBI Taxonomy" id="1517983"/>
    <lineage>
        <taxon>Eukaryota</taxon>
        <taxon>Metazoa</taxon>
        <taxon>Chordata</taxon>
        <taxon>Craniata</taxon>
        <taxon>Vertebrata</taxon>
        <taxon>Euteleostomi</taxon>
        <taxon>Actinopterygii</taxon>
        <taxon>Neopterygii</taxon>
        <taxon>Teleostei</taxon>
        <taxon>Neoteleostei</taxon>
        <taxon>Acanthomorphata</taxon>
        <taxon>Ovalentaria</taxon>
        <taxon>Atherinomorphae</taxon>
        <taxon>Cyprinodontiformes</taxon>
        <taxon>Goodeidae</taxon>
        <taxon>Xenoophorus</taxon>
    </lineage>
</organism>
<gene>
    <name evidence="1" type="primary">UNC79_3</name>
    <name evidence="1" type="ORF">XENOCAPTIV_025437</name>
</gene>
<dbReference type="Pfam" id="PF14776">
    <property type="entry name" value="UNC-79"/>
    <property type="match status" value="1"/>
</dbReference>
<dbReference type="EMBL" id="JAHRIN010064957">
    <property type="protein sequence ID" value="MEQ2213998.1"/>
    <property type="molecule type" value="Genomic_DNA"/>
</dbReference>
<feature type="non-terminal residue" evidence="1">
    <location>
        <position position="1"/>
    </location>
</feature>
<sequence length="125" mass="14137">DLLYVISYGPSQVKPPAVQMLFHYWPNLKPPGAISEYRGLQYTAWNPIHCQHIECHNAINKPAVKMCIDPTLSVALGDKPPPLYLCQECSQRIAGISLLNHGTLCYFNDLSRDHPEWLVDVLLPQ</sequence>
<proteinExistence type="predicted"/>
<comment type="caution">
    <text evidence="1">The sequence shown here is derived from an EMBL/GenBank/DDBJ whole genome shotgun (WGS) entry which is preliminary data.</text>
</comment>
<feature type="non-terminal residue" evidence="1">
    <location>
        <position position="125"/>
    </location>
</feature>
<accession>A0ABV0S2P3</accession>